<sequence>MLRASQLAAGLTADGRCKRCGERKVPLSCRAGGFVPLGDVDGSLGGGRLGWVWRRLAVHKREETVMNILSPAPSQPRWIVWAAYAVPLCVLPSVLWRLALVVGLFDEHEAAPLGVTWGERLYVPSLSIISMGLALLTLGLVQPWGRVVPRWVPFLGGRPVPTLAAVIPATAGSVALFGLCAYVVLNGIFSWVDRGLVLIGDDQGAQMPTGLAGNLVALCYAPLFAWAPLLAIVTIAYYKTRSAEDRPGGGRLAS</sequence>
<reference evidence="2 3" key="1">
    <citation type="journal article" date="2019" name="Int. J. Syst. Evol. Microbiol.">
        <title>The Global Catalogue of Microorganisms (GCM) 10K type strain sequencing project: providing services to taxonomists for standard genome sequencing and annotation.</title>
        <authorList>
            <consortium name="The Broad Institute Genomics Platform"/>
            <consortium name="The Broad Institute Genome Sequencing Center for Infectious Disease"/>
            <person name="Wu L."/>
            <person name="Ma J."/>
        </authorList>
    </citation>
    <scope>NUCLEOTIDE SEQUENCE [LARGE SCALE GENOMIC DNA]</scope>
    <source>
        <strain evidence="2 3">JCM 3325</strain>
    </source>
</reference>
<feature type="transmembrane region" description="Helical" evidence="1">
    <location>
        <begin position="78"/>
        <end position="101"/>
    </location>
</feature>
<dbReference type="Proteomes" id="UP001501231">
    <property type="component" value="Unassembled WGS sequence"/>
</dbReference>
<keyword evidence="3" id="KW-1185">Reference proteome</keyword>
<dbReference type="EMBL" id="BAAARW010000011">
    <property type="protein sequence ID" value="GAA2417789.1"/>
    <property type="molecule type" value="Genomic_DNA"/>
</dbReference>
<protein>
    <recommendedName>
        <fullName evidence="4">DUF3995 domain-containing protein</fullName>
    </recommendedName>
</protein>
<feature type="transmembrane region" description="Helical" evidence="1">
    <location>
        <begin position="162"/>
        <end position="185"/>
    </location>
</feature>
<comment type="caution">
    <text evidence="2">The sequence shown here is derived from an EMBL/GenBank/DDBJ whole genome shotgun (WGS) entry which is preliminary data.</text>
</comment>
<keyword evidence="1" id="KW-1133">Transmembrane helix</keyword>
<name>A0ABN3IYV4_9ACTN</name>
<gene>
    <name evidence="2" type="ORF">GCM10010191_30570</name>
</gene>
<evidence type="ECO:0000313" key="3">
    <source>
        <dbReference type="Proteomes" id="UP001501231"/>
    </source>
</evidence>
<keyword evidence="1" id="KW-0812">Transmembrane</keyword>
<feature type="transmembrane region" description="Helical" evidence="1">
    <location>
        <begin position="121"/>
        <end position="141"/>
    </location>
</feature>
<evidence type="ECO:0000256" key="1">
    <source>
        <dbReference type="SAM" id="Phobius"/>
    </source>
</evidence>
<organism evidence="2 3">
    <name type="scientific">Actinomadura vinacea</name>
    <dbReference type="NCBI Taxonomy" id="115336"/>
    <lineage>
        <taxon>Bacteria</taxon>
        <taxon>Bacillati</taxon>
        <taxon>Actinomycetota</taxon>
        <taxon>Actinomycetes</taxon>
        <taxon>Streptosporangiales</taxon>
        <taxon>Thermomonosporaceae</taxon>
        <taxon>Actinomadura</taxon>
    </lineage>
</organism>
<keyword evidence="1" id="KW-0472">Membrane</keyword>
<feature type="transmembrane region" description="Helical" evidence="1">
    <location>
        <begin position="215"/>
        <end position="238"/>
    </location>
</feature>
<accession>A0ABN3IYV4</accession>
<proteinExistence type="predicted"/>
<evidence type="ECO:0008006" key="4">
    <source>
        <dbReference type="Google" id="ProtNLM"/>
    </source>
</evidence>
<evidence type="ECO:0000313" key="2">
    <source>
        <dbReference type="EMBL" id="GAA2417789.1"/>
    </source>
</evidence>